<name>A0A8X8GM70_ACIGI</name>
<dbReference type="AlphaFoldDB" id="A0A8X8GM70"/>
<gene>
    <name evidence="1" type="ORF">KW868_16625</name>
</gene>
<proteinExistence type="predicted"/>
<evidence type="ECO:0000313" key="2">
    <source>
        <dbReference type="Proteomes" id="UP000887320"/>
    </source>
</evidence>
<dbReference type="EMBL" id="JAHWXT010000006">
    <property type="protein sequence ID" value="MCF0266074.1"/>
    <property type="molecule type" value="Genomic_DNA"/>
</dbReference>
<reference evidence="1" key="1">
    <citation type="submission" date="2021-07" db="EMBL/GenBank/DDBJ databases">
        <authorList>
            <person name="Fernandez M."/>
            <person name="Pereira P."/>
            <person name="Torres Tejerizo G.A."/>
            <person name="Gonzalez P."/>
            <person name="Agostini E."/>
        </authorList>
    </citation>
    <scope>NUCLEOTIDE SEQUENCE</scope>
    <source>
        <strain evidence="1">SFC 500-1A</strain>
    </source>
</reference>
<sequence length="199" mass="23498">MNKFNLSEQQKAKFVSIFSESFGLDILQNRLQSFFEEIFQNHPYLKLPQMNIVSTASLKYQVYYQEPDADPETLTIGIGHWNIYIWGTLDGNWCLDDLYEEPIGIVAEILTLCPLFSMIPKNVKNLKELLEIGMILEQHLFQLPKFSEIQPDDCREVLSWDGRYLLTGNKVENLKLYSYREWDELIQRENFFNNELTLK</sequence>
<protein>
    <submittedName>
        <fullName evidence="1">Uncharacterized protein</fullName>
    </submittedName>
</protein>
<accession>A0A8X8GM70</accession>
<comment type="caution">
    <text evidence="1">The sequence shown here is derived from an EMBL/GenBank/DDBJ whole genome shotgun (WGS) entry which is preliminary data.</text>
</comment>
<dbReference type="Proteomes" id="UP000887320">
    <property type="component" value="Unassembled WGS sequence"/>
</dbReference>
<organism evidence="1 2">
    <name type="scientific">Acinetobacter guillouiae</name>
    <name type="common">Acinetobacter genomosp. 11</name>
    <dbReference type="NCBI Taxonomy" id="106649"/>
    <lineage>
        <taxon>Bacteria</taxon>
        <taxon>Pseudomonadati</taxon>
        <taxon>Pseudomonadota</taxon>
        <taxon>Gammaproteobacteria</taxon>
        <taxon>Moraxellales</taxon>
        <taxon>Moraxellaceae</taxon>
        <taxon>Acinetobacter</taxon>
    </lineage>
</organism>
<dbReference type="RefSeq" id="WP_234623985.1">
    <property type="nucleotide sequence ID" value="NZ_JAHWXT010000006.1"/>
</dbReference>
<evidence type="ECO:0000313" key="1">
    <source>
        <dbReference type="EMBL" id="MCF0266074.1"/>
    </source>
</evidence>